<reference evidence="2" key="1">
    <citation type="submission" date="2018-07" db="EMBL/GenBank/DDBJ databases">
        <authorList>
            <person name="Quirk P.G."/>
            <person name="Krulwich T.A."/>
        </authorList>
    </citation>
    <scope>NUCLEOTIDE SEQUENCE</scope>
    <source>
        <strain evidence="2">96224</strain>
    </source>
</reference>
<organism evidence="2">
    <name type="scientific">Blumeria graminis f. sp. tritici 96224</name>
    <dbReference type="NCBI Taxonomy" id="1268274"/>
    <lineage>
        <taxon>Eukaryota</taxon>
        <taxon>Fungi</taxon>
        <taxon>Dikarya</taxon>
        <taxon>Ascomycota</taxon>
        <taxon>Pezizomycotina</taxon>
        <taxon>Leotiomycetes</taxon>
        <taxon>Erysiphales</taxon>
        <taxon>Erysiphaceae</taxon>
        <taxon>Blumeria</taxon>
    </lineage>
</organism>
<feature type="region of interest" description="Disordered" evidence="1">
    <location>
        <begin position="128"/>
        <end position="183"/>
    </location>
</feature>
<gene>
    <name evidence="2" type="ORF">BGT96224V2_LOCUS5306</name>
</gene>
<accession>A0A381LE12</accession>
<sequence>MHFMSDNKTFQQNVDALKVSIVDMDIAMRGAKTNYLNMMEEFRSEKQLHGNRDVLDGVENALDKIVGVCESHKNALQELMVSFVMAAESLVPQMFNNEQPRSQVSIQSPQKSDTAAELTESLAKDIPSAIVQQEEVDMSTPPTPESDPIPTASSYTAYSALKSKKGKKYKHQSKHRSKRPLGI</sequence>
<name>A0A381LE12_BLUGR</name>
<dbReference type="EMBL" id="UIGY01000161">
    <property type="protein sequence ID" value="SUZ12095.1"/>
    <property type="molecule type" value="Genomic_DNA"/>
</dbReference>
<proteinExistence type="predicted"/>
<feature type="compositionally biased region" description="Basic residues" evidence="1">
    <location>
        <begin position="162"/>
        <end position="183"/>
    </location>
</feature>
<protein>
    <submittedName>
        <fullName evidence="2">BgtAc-30346</fullName>
    </submittedName>
</protein>
<feature type="non-terminal residue" evidence="2">
    <location>
        <position position="183"/>
    </location>
</feature>
<evidence type="ECO:0000256" key="1">
    <source>
        <dbReference type="SAM" id="MobiDB-lite"/>
    </source>
</evidence>
<dbReference type="AlphaFoldDB" id="A0A381LE12"/>
<evidence type="ECO:0000313" key="2">
    <source>
        <dbReference type="EMBL" id="SUZ12095.1"/>
    </source>
</evidence>